<evidence type="ECO:0000256" key="11">
    <source>
        <dbReference type="ARBA" id="ARBA00022960"/>
    </source>
</evidence>
<keyword evidence="11" id="KW-0133">Cell shape</keyword>
<evidence type="ECO:0000256" key="3">
    <source>
        <dbReference type="ARBA" id="ARBA00007090"/>
    </source>
</evidence>
<comment type="subcellular location">
    <subcellularLocation>
        <location evidence="1">Cell membrane</location>
    </subcellularLocation>
</comment>
<feature type="domain" description="Glycosyl transferase family 51" evidence="21">
    <location>
        <begin position="92"/>
        <end position="272"/>
    </location>
</feature>
<dbReference type="GO" id="GO:0005886">
    <property type="term" value="C:plasma membrane"/>
    <property type="evidence" value="ECO:0007669"/>
    <property type="project" value="UniProtKB-SubCell"/>
</dbReference>
<dbReference type="GO" id="GO:0008955">
    <property type="term" value="F:peptidoglycan glycosyltransferase activity"/>
    <property type="evidence" value="ECO:0007669"/>
    <property type="project" value="UniProtKB-EC"/>
</dbReference>
<evidence type="ECO:0000256" key="16">
    <source>
        <dbReference type="ARBA" id="ARBA00034000"/>
    </source>
</evidence>
<dbReference type="InterPro" id="IPR036950">
    <property type="entry name" value="PBP_transglycosylase"/>
</dbReference>
<dbReference type="Pfam" id="PF00912">
    <property type="entry name" value="Transgly"/>
    <property type="match status" value="1"/>
</dbReference>
<keyword evidence="10" id="KW-0378">Hydrolase</keyword>
<comment type="pathway">
    <text evidence="2">Cell wall biogenesis; peptidoglycan biosynthesis.</text>
</comment>
<keyword evidence="15" id="KW-0961">Cell wall biogenesis/degradation</keyword>
<keyword evidence="8" id="KW-0328">Glycosyltransferase</keyword>
<dbReference type="InterPro" id="IPR001460">
    <property type="entry name" value="PCN-bd_Tpept"/>
</dbReference>
<evidence type="ECO:0000259" key="20">
    <source>
        <dbReference type="Pfam" id="PF00905"/>
    </source>
</evidence>
<gene>
    <name evidence="22" type="primary">mrcA_1</name>
    <name evidence="22" type="ORF">ADICEAN_02644</name>
</gene>
<evidence type="ECO:0000256" key="10">
    <source>
        <dbReference type="ARBA" id="ARBA00022801"/>
    </source>
</evidence>
<comment type="similarity">
    <text evidence="4">In the N-terminal section; belongs to the glycosyltransferase 51 family.</text>
</comment>
<dbReference type="Pfam" id="PF00905">
    <property type="entry name" value="Transpeptidase"/>
    <property type="match status" value="1"/>
</dbReference>
<dbReference type="GO" id="GO:0071555">
    <property type="term" value="P:cell wall organization"/>
    <property type="evidence" value="ECO:0007669"/>
    <property type="project" value="UniProtKB-KW"/>
</dbReference>
<keyword evidence="14" id="KW-0511">Multifunctional enzyme</keyword>
<evidence type="ECO:0000259" key="21">
    <source>
        <dbReference type="Pfam" id="PF00912"/>
    </source>
</evidence>
<evidence type="ECO:0000256" key="8">
    <source>
        <dbReference type="ARBA" id="ARBA00022676"/>
    </source>
</evidence>
<evidence type="ECO:0000256" key="7">
    <source>
        <dbReference type="ARBA" id="ARBA00022670"/>
    </source>
</evidence>
<evidence type="ECO:0000256" key="15">
    <source>
        <dbReference type="ARBA" id="ARBA00023316"/>
    </source>
</evidence>
<evidence type="ECO:0000256" key="6">
    <source>
        <dbReference type="ARBA" id="ARBA00022645"/>
    </source>
</evidence>
<keyword evidence="6" id="KW-0121">Carboxypeptidase</keyword>
<dbReference type="Proteomes" id="UP000011910">
    <property type="component" value="Unassembled WGS sequence"/>
</dbReference>
<dbReference type="GO" id="GO:0008360">
    <property type="term" value="P:regulation of cell shape"/>
    <property type="evidence" value="ECO:0007669"/>
    <property type="project" value="UniProtKB-KW"/>
</dbReference>
<protein>
    <submittedName>
        <fullName evidence="22">Penicillin-binding protein 1A</fullName>
    </submittedName>
</protein>
<evidence type="ECO:0000313" key="22">
    <source>
        <dbReference type="EMBL" id="EMR02205.1"/>
    </source>
</evidence>
<dbReference type="AlphaFoldDB" id="M7NKA5"/>
<keyword evidence="19" id="KW-1133">Transmembrane helix</keyword>
<evidence type="ECO:0000313" key="23">
    <source>
        <dbReference type="Proteomes" id="UP000011910"/>
    </source>
</evidence>
<dbReference type="SUPFAM" id="SSF56601">
    <property type="entry name" value="beta-lactamase/transpeptidase-like"/>
    <property type="match status" value="1"/>
</dbReference>
<dbReference type="InterPro" id="IPR050396">
    <property type="entry name" value="Glycosyltr_51/Transpeptidase"/>
</dbReference>
<evidence type="ECO:0000256" key="5">
    <source>
        <dbReference type="ARBA" id="ARBA00022475"/>
    </source>
</evidence>
<evidence type="ECO:0000256" key="17">
    <source>
        <dbReference type="ARBA" id="ARBA00049902"/>
    </source>
</evidence>
<feature type="region of interest" description="Disordered" evidence="18">
    <location>
        <begin position="772"/>
        <end position="801"/>
    </location>
</feature>
<dbReference type="EMBL" id="AODQ01000068">
    <property type="protein sequence ID" value="EMR02205.1"/>
    <property type="molecule type" value="Genomic_DNA"/>
</dbReference>
<keyword evidence="12" id="KW-0573">Peptidoglycan synthesis</keyword>
<evidence type="ECO:0000256" key="18">
    <source>
        <dbReference type="SAM" id="MobiDB-lite"/>
    </source>
</evidence>
<evidence type="ECO:0000256" key="2">
    <source>
        <dbReference type="ARBA" id="ARBA00004752"/>
    </source>
</evidence>
<dbReference type="SUPFAM" id="SSF53955">
    <property type="entry name" value="Lysozyme-like"/>
    <property type="match status" value="1"/>
</dbReference>
<organism evidence="22 23">
    <name type="scientific">Cesiribacter andamanensis AMV16</name>
    <dbReference type="NCBI Taxonomy" id="1279009"/>
    <lineage>
        <taxon>Bacteria</taxon>
        <taxon>Pseudomonadati</taxon>
        <taxon>Bacteroidota</taxon>
        <taxon>Cytophagia</taxon>
        <taxon>Cytophagales</taxon>
        <taxon>Cesiribacteraceae</taxon>
        <taxon>Cesiribacter</taxon>
    </lineage>
</organism>
<keyword evidence="7" id="KW-0645">Protease</keyword>
<comment type="caution">
    <text evidence="22">The sequence shown here is derived from an EMBL/GenBank/DDBJ whole genome shotgun (WGS) entry which is preliminary data.</text>
</comment>
<name>M7NKA5_9BACT</name>
<sequence length="801" mass="91101">MKEEADLNQPQPLTFWQKARIYLTERRYDFTRIPLANKIGVVLGLLVITTFMALFFFYQAVRLEFFGEVPSKAELKDIRTSVASEVYSSDGKLLGRYFIQERTSTPYERISPNIIKALIATEDARFYQHDGVDHKSIGRVIFKTLMLQEESSGGGSTISQQLAKNLYPRKRHRGRFLTLAVNKMREMIVAERLEDIYEKEDILELYLNTVPFSDNAFGIETASERYFNKKASQVNPQEAATLVGMLKATTSYNPRKNPQQATHRRNVVLGQMGKYGYLTARQTDSLQATPLKLDFYQQSHNEGLATYFRTHLAQELQRWCANNTKPDGTPYNLYRDGLKIYTTLDSRLQEHAEKAVMDQMKELQASFFAHWKGRAPWSGNTKILIKAVERSPRYRQLKAEGLETKEIQKVFAEKVPMKLFTWKGEIDTLLSPLDSVKYYLYYLNAGFMAMDPHNGQVKAWVGGINHKYFKYDHVNNKTRRQVGSTFKPIVYAAALQQGADPCTYISAEREVYHDMDGWSPGNSDGNYEGEYTLAGGLMNSVNTVSVKVIKRTGLSNVINLARAMGIKNEIPKVPSIALGTAELSLYEMVAAYAVFANKGRTIEPTYLLRIENSQGEVLDVFAPEEQGRLALEPDKADMMLQMLRTVVNQGTASRLRWKYKVNNDIAGKTGTTQSHADGWFIGISPDLVVGTWVGADDPGIRFRSINLGQGGSTALPIFARFWQEVNKDTTYTRLSEAKFKISPQLLASMNCEPYRAPMDMDLFDRIFGGKDERDQRRQERQQNQQQEEKKRGILKKIFGGG</sequence>
<dbReference type="GO" id="GO:0030288">
    <property type="term" value="C:outer membrane-bounded periplasmic space"/>
    <property type="evidence" value="ECO:0007669"/>
    <property type="project" value="TreeGrafter"/>
</dbReference>
<proteinExistence type="inferred from homology"/>
<dbReference type="GO" id="GO:0008658">
    <property type="term" value="F:penicillin binding"/>
    <property type="evidence" value="ECO:0007669"/>
    <property type="project" value="InterPro"/>
</dbReference>
<keyword evidence="13 19" id="KW-0472">Membrane</keyword>
<dbReference type="GO" id="GO:0009252">
    <property type="term" value="P:peptidoglycan biosynthetic process"/>
    <property type="evidence" value="ECO:0007669"/>
    <property type="project" value="UniProtKB-KW"/>
</dbReference>
<dbReference type="RefSeq" id="WP_009196034.1">
    <property type="nucleotide sequence ID" value="NZ_AODQ01000068.1"/>
</dbReference>
<evidence type="ECO:0000256" key="14">
    <source>
        <dbReference type="ARBA" id="ARBA00023268"/>
    </source>
</evidence>
<dbReference type="OrthoDB" id="9766909at2"/>
<keyword evidence="19" id="KW-0812">Transmembrane</keyword>
<comment type="similarity">
    <text evidence="3">In the C-terminal section; belongs to the transpeptidase family.</text>
</comment>
<dbReference type="PATRIC" id="fig|1279009.4.peg.2681"/>
<comment type="catalytic activity">
    <reaction evidence="16">
        <text>Preferential cleavage: (Ac)2-L-Lys-D-Ala-|-D-Ala. Also transpeptidation of peptidyl-alanyl moieties that are N-acyl substituents of D-alanine.</text>
        <dbReference type="EC" id="3.4.16.4"/>
    </reaction>
</comment>
<dbReference type="GO" id="GO:0009002">
    <property type="term" value="F:serine-type D-Ala-D-Ala carboxypeptidase activity"/>
    <property type="evidence" value="ECO:0007669"/>
    <property type="project" value="UniProtKB-EC"/>
</dbReference>
<keyword evidence="5" id="KW-1003">Cell membrane</keyword>
<accession>M7NKA5</accession>
<dbReference type="eggNOG" id="COG5009">
    <property type="taxonomic scope" value="Bacteria"/>
</dbReference>
<evidence type="ECO:0000256" key="1">
    <source>
        <dbReference type="ARBA" id="ARBA00004236"/>
    </source>
</evidence>
<dbReference type="InterPro" id="IPR001264">
    <property type="entry name" value="Glyco_trans_51"/>
</dbReference>
<keyword evidence="9" id="KW-0808">Transferase</keyword>
<dbReference type="PANTHER" id="PTHR32282">
    <property type="entry name" value="BINDING PROTEIN TRANSPEPTIDASE, PUTATIVE-RELATED"/>
    <property type="match status" value="1"/>
</dbReference>
<evidence type="ECO:0000256" key="12">
    <source>
        <dbReference type="ARBA" id="ARBA00022984"/>
    </source>
</evidence>
<evidence type="ECO:0000256" key="4">
    <source>
        <dbReference type="ARBA" id="ARBA00007739"/>
    </source>
</evidence>
<evidence type="ECO:0000256" key="19">
    <source>
        <dbReference type="SAM" id="Phobius"/>
    </source>
</evidence>
<evidence type="ECO:0000256" key="9">
    <source>
        <dbReference type="ARBA" id="ARBA00022679"/>
    </source>
</evidence>
<dbReference type="Gene3D" id="3.40.710.10">
    <property type="entry name" value="DD-peptidase/beta-lactamase superfamily"/>
    <property type="match status" value="2"/>
</dbReference>
<comment type="catalytic activity">
    <reaction evidence="17">
        <text>[GlcNAc-(1-&gt;4)-Mur2Ac(oyl-L-Ala-gamma-D-Glu-L-Lys-D-Ala-D-Ala)](n)-di-trans,octa-cis-undecaprenyl diphosphate + beta-D-GlcNAc-(1-&gt;4)-Mur2Ac(oyl-L-Ala-gamma-D-Glu-L-Lys-D-Ala-D-Ala)-di-trans,octa-cis-undecaprenyl diphosphate = [GlcNAc-(1-&gt;4)-Mur2Ac(oyl-L-Ala-gamma-D-Glu-L-Lys-D-Ala-D-Ala)](n+1)-di-trans,octa-cis-undecaprenyl diphosphate + di-trans,octa-cis-undecaprenyl diphosphate + H(+)</text>
        <dbReference type="Rhea" id="RHEA:23708"/>
        <dbReference type="Rhea" id="RHEA-COMP:9602"/>
        <dbReference type="Rhea" id="RHEA-COMP:9603"/>
        <dbReference type="ChEBI" id="CHEBI:15378"/>
        <dbReference type="ChEBI" id="CHEBI:58405"/>
        <dbReference type="ChEBI" id="CHEBI:60033"/>
        <dbReference type="ChEBI" id="CHEBI:78435"/>
        <dbReference type="EC" id="2.4.99.28"/>
    </reaction>
</comment>
<dbReference type="InterPro" id="IPR012338">
    <property type="entry name" value="Beta-lactam/transpept-like"/>
</dbReference>
<dbReference type="STRING" id="1279009.ADICEAN_02644"/>
<keyword evidence="23" id="KW-1185">Reference proteome</keyword>
<reference evidence="22 23" key="1">
    <citation type="journal article" date="2013" name="Genome Announc.">
        <title>Draft Genome Sequence of Cesiribacter andamanensis Strain AMV16T, Isolated from a Soil Sample from a Mud Volcano in the Andaman Islands, India.</title>
        <authorList>
            <person name="Shivaji S."/>
            <person name="Ara S."/>
            <person name="Begum Z."/>
            <person name="Srinivas T.N."/>
            <person name="Singh A."/>
            <person name="Kumar Pinnaka A."/>
        </authorList>
    </citation>
    <scope>NUCLEOTIDE SEQUENCE [LARGE SCALE GENOMIC DNA]</scope>
    <source>
        <strain evidence="22 23">AMV16</strain>
    </source>
</reference>
<feature type="domain" description="Penicillin-binding protein transpeptidase" evidence="20">
    <location>
        <begin position="446"/>
        <end position="686"/>
    </location>
</feature>
<feature type="transmembrane region" description="Helical" evidence="19">
    <location>
        <begin position="35"/>
        <end position="58"/>
    </location>
</feature>
<dbReference type="GO" id="GO:0006508">
    <property type="term" value="P:proteolysis"/>
    <property type="evidence" value="ECO:0007669"/>
    <property type="project" value="UniProtKB-KW"/>
</dbReference>
<feature type="compositionally biased region" description="Basic and acidic residues" evidence="18">
    <location>
        <begin position="772"/>
        <end position="791"/>
    </location>
</feature>
<dbReference type="PANTHER" id="PTHR32282:SF11">
    <property type="entry name" value="PENICILLIN-BINDING PROTEIN 1B"/>
    <property type="match status" value="1"/>
</dbReference>
<evidence type="ECO:0000256" key="13">
    <source>
        <dbReference type="ARBA" id="ARBA00023136"/>
    </source>
</evidence>
<dbReference type="InterPro" id="IPR023346">
    <property type="entry name" value="Lysozyme-like_dom_sf"/>
</dbReference>
<dbReference type="Gene3D" id="1.10.3810.10">
    <property type="entry name" value="Biosynthetic peptidoglycan transglycosylase-like"/>
    <property type="match status" value="1"/>
</dbReference>